<accession>A0AAU7CPP4</accession>
<evidence type="ECO:0000313" key="1">
    <source>
        <dbReference type="EMBL" id="XBH07537.1"/>
    </source>
</evidence>
<organism evidence="1">
    <name type="scientific">Singulisphaera sp. Ch08</name>
    <dbReference type="NCBI Taxonomy" id="3120278"/>
    <lineage>
        <taxon>Bacteria</taxon>
        <taxon>Pseudomonadati</taxon>
        <taxon>Planctomycetota</taxon>
        <taxon>Planctomycetia</taxon>
        <taxon>Isosphaerales</taxon>
        <taxon>Isosphaeraceae</taxon>
        <taxon>Singulisphaera</taxon>
    </lineage>
</organism>
<protein>
    <recommendedName>
        <fullName evidence="2">SprT-like domain-containing protein</fullName>
    </recommendedName>
</protein>
<proteinExistence type="predicted"/>
<reference evidence="1" key="1">
    <citation type="submission" date="2024-05" db="EMBL/GenBank/DDBJ databases">
        <title>Planctomycetes of the genus Singulisphaera possess chitinolytic capabilities.</title>
        <authorList>
            <person name="Ivanova A."/>
        </authorList>
    </citation>
    <scope>NUCLEOTIDE SEQUENCE</scope>
    <source>
        <strain evidence="1">Ch08T</strain>
    </source>
</reference>
<name>A0AAU7CPP4_9BACT</name>
<dbReference type="AlphaFoldDB" id="A0AAU7CPP4"/>
<dbReference type="EMBL" id="CP155447">
    <property type="protein sequence ID" value="XBH07537.1"/>
    <property type="molecule type" value="Genomic_DNA"/>
</dbReference>
<evidence type="ECO:0008006" key="2">
    <source>
        <dbReference type="Google" id="ProtNLM"/>
    </source>
</evidence>
<sequence>MSEQYWLVHPNGGRQLIDPRQFDVERLAEQVQQIGGRLIVEPDSYREANAEPSVAAPPRRFEPPISALGPLFCDRFAKIYCCQSDYELEINVRPTTRVLGGYYKTRKLVRIYSHDRQLGRRPLDELFDTYLHEMAHHLEYTEPDSYHAAACGRVPGRMHSRLFWKILGDLKWRWAELQRRGD</sequence>
<dbReference type="RefSeq" id="WP_406700374.1">
    <property type="nucleotide sequence ID" value="NZ_CP155447.1"/>
</dbReference>
<gene>
    <name evidence="1" type="ORF">V5E97_16300</name>
</gene>